<reference evidence="2 3" key="1">
    <citation type="submission" date="2020-04" db="EMBL/GenBank/DDBJ databases">
        <title>Luteolibacter sp. G-1-1-1 isolated from soil.</title>
        <authorList>
            <person name="Dahal R.H."/>
        </authorList>
    </citation>
    <scope>NUCLEOTIDE SEQUENCE [LARGE SCALE GENOMIC DNA]</scope>
    <source>
        <strain evidence="2 3">G-1-1-1</strain>
    </source>
</reference>
<protein>
    <submittedName>
        <fullName evidence="2">Uncharacterized protein</fullName>
    </submittedName>
</protein>
<keyword evidence="3" id="KW-1185">Reference proteome</keyword>
<proteinExistence type="predicted"/>
<evidence type="ECO:0000256" key="1">
    <source>
        <dbReference type="SAM" id="SignalP"/>
    </source>
</evidence>
<dbReference type="AlphaFoldDB" id="A0A858RM19"/>
<evidence type="ECO:0000313" key="3">
    <source>
        <dbReference type="Proteomes" id="UP000501812"/>
    </source>
</evidence>
<evidence type="ECO:0000313" key="2">
    <source>
        <dbReference type="EMBL" id="QJE97508.1"/>
    </source>
</evidence>
<dbReference type="RefSeq" id="WP_169455924.1">
    <property type="nucleotide sequence ID" value="NZ_CP051774.1"/>
</dbReference>
<feature type="signal peptide" evidence="1">
    <location>
        <begin position="1"/>
        <end position="16"/>
    </location>
</feature>
<feature type="chain" id="PRO_5032347578" evidence="1">
    <location>
        <begin position="17"/>
        <end position="229"/>
    </location>
</feature>
<organism evidence="2 3">
    <name type="scientific">Luteolibacter luteus</name>
    <dbReference type="NCBI Taxonomy" id="2728835"/>
    <lineage>
        <taxon>Bacteria</taxon>
        <taxon>Pseudomonadati</taxon>
        <taxon>Verrucomicrobiota</taxon>
        <taxon>Verrucomicrobiia</taxon>
        <taxon>Verrucomicrobiales</taxon>
        <taxon>Verrucomicrobiaceae</taxon>
        <taxon>Luteolibacter</taxon>
    </lineage>
</organism>
<sequence>MKKLAALIALALPVHAATESRTVEVSFYCFKYAPGVETVQVANGETSKSIRLSTANITEPVSLPVSDNQAVILRADQALPAAKLKIPAEIGKALVVLMPSPAGSAEPYHAFAIDYGHEKFPLGTYRLVNVSKHAVRGAIGRSYAEVKPGGIAGIELQGENGATQGAKFEFLEEGKWNRLTETRCAVRRDRRWLVCVYQDPATKRMNLRSIPDRTVNLVTASNATASIAE</sequence>
<dbReference type="KEGG" id="luo:HHL09_17525"/>
<name>A0A858RM19_9BACT</name>
<gene>
    <name evidence="2" type="ORF">HHL09_17525</name>
</gene>
<accession>A0A858RM19</accession>
<dbReference type="EMBL" id="CP051774">
    <property type="protein sequence ID" value="QJE97508.1"/>
    <property type="molecule type" value="Genomic_DNA"/>
</dbReference>
<dbReference type="Proteomes" id="UP000501812">
    <property type="component" value="Chromosome"/>
</dbReference>
<keyword evidence="1" id="KW-0732">Signal</keyword>